<evidence type="ECO:0000313" key="2">
    <source>
        <dbReference type="EMBL" id="KAK2029508.1"/>
    </source>
</evidence>
<sequence length="112" mass="12503">MLAPPSPSDDDIMTARPACSRVSILSDVLLPGGEGRERTGGGDSDSDSDNDRQRRKRGRERERSFNDPSKRTRGREGPVPPSSQFLSYAVSRPRDEHMPLSLPTCHEYNTYL</sequence>
<organism evidence="2 3">
    <name type="scientific">Colletotrichum zoysiae</name>
    <dbReference type="NCBI Taxonomy" id="1216348"/>
    <lineage>
        <taxon>Eukaryota</taxon>
        <taxon>Fungi</taxon>
        <taxon>Dikarya</taxon>
        <taxon>Ascomycota</taxon>
        <taxon>Pezizomycotina</taxon>
        <taxon>Sordariomycetes</taxon>
        <taxon>Hypocreomycetidae</taxon>
        <taxon>Glomerellales</taxon>
        <taxon>Glomerellaceae</taxon>
        <taxon>Colletotrichum</taxon>
        <taxon>Colletotrichum graminicola species complex</taxon>
    </lineage>
</organism>
<keyword evidence="3" id="KW-1185">Reference proteome</keyword>
<dbReference type="Proteomes" id="UP001232148">
    <property type="component" value="Unassembled WGS sequence"/>
</dbReference>
<accession>A0AAD9HIJ2</accession>
<protein>
    <submittedName>
        <fullName evidence="2">Uncharacterized protein</fullName>
    </submittedName>
</protein>
<dbReference type="AlphaFoldDB" id="A0AAD9HIJ2"/>
<comment type="caution">
    <text evidence="2">The sequence shown here is derived from an EMBL/GenBank/DDBJ whole genome shotgun (WGS) entry which is preliminary data.</text>
</comment>
<name>A0AAD9HIJ2_9PEZI</name>
<evidence type="ECO:0000256" key="1">
    <source>
        <dbReference type="SAM" id="MobiDB-lite"/>
    </source>
</evidence>
<feature type="compositionally biased region" description="Basic and acidic residues" evidence="1">
    <location>
        <begin position="59"/>
        <end position="76"/>
    </location>
</feature>
<dbReference type="EMBL" id="MU842863">
    <property type="protein sequence ID" value="KAK2029508.1"/>
    <property type="molecule type" value="Genomic_DNA"/>
</dbReference>
<evidence type="ECO:0000313" key="3">
    <source>
        <dbReference type="Proteomes" id="UP001232148"/>
    </source>
</evidence>
<gene>
    <name evidence="2" type="ORF">LX32DRAFT_355965</name>
</gene>
<reference evidence="2" key="1">
    <citation type="submission" date="2021-06" db="EMBL/GenBank/DDBJ databases">
        <title>Comparative genomics, transcriptomics and evolutionary studies reveal genomic signatures of adaptation to plant cell wall in hemibiotrophic fungi.</title>
        <authorList>
            <consortium name="DOE Joint Genome Institute"/>
            <person name="Baroncelli R."/>
            <person name="Diaz J.F."/>
            <person name="Benocci T."/>
            <person name="Peng M."/>
            <person name="Battaglia E."/>
            <person name="Haridas S."/>
            <person name="Andreopoulos W."/>
            <person name="Labutti K."/>
            <person name="Pangilinan J."/>
            <person name="Floch G.L."/>
            <person name="Makela M.R."/>
            <person name="Henrissat B."/>
            <person name="Grigoriev I.V."/>
            <person name="Crouch J.A."/>
            <person name="De Vries R.P."/>
            <person name="Sukno S.A."/>
            <person name="Thon M.R."/>
        </authorList>
    </citation>
    <scope>NUCLEOTIDE SEQUENCE</scope>
    <source>
        <strain evidence="2">MAFF235873</strain>
    </source>
</reference>
<proteinExistence type="predicted"/>
<feature type="region of interest" description="Disordered" evidence="1">
    <location>
        <begin position="24"/>
        <end position="103"/>
    </location>
</feature>